<dbReference type="AlphaFoldDB" id="A0AAE0A8R0"/>
<feature type="transmembrane region" description="Helical" evidence="6">
    <location>
        <begin position="1067"/>
        <end position="1088"/>
    </location>
</feature>
<evidence type="ECO:0000313" key="7">
    <source>
        <dbReference type="EMBL" id="KAK3206106.1"/>
    </source>
</evidence>
<feature type="transmembrane region" description="Helical" evidence="6">
    <location>
        <begin position="989"/>
        <end position="1014"/>
    </location>
</feature>
<dbReference type="Gene3D" id="1.20.1250.20">
    <property type="entry name" value="MFS general substrate transporter like domains"/>
    <property type="match status" value="2"/>
</dbReference>
<sequence>MTATDQLKQADAAMNGSISSREAQISNSGCKRGGWITFPFLAGTVTGLTIAGMGWSANLIVYLIEEFNIMSIDAAQIVNVLNGCTNLFPVIGAIIADSFFCSFSVISVSSAISLLGTVLLALTASLNSLRPPQCEIGSSLCKSPSKLQFAVLYGGLALGCIGLGGGRFTLATMGANQFDKQKDQGNCFNWYFFAFYVSSVISSTAIVYIQDNVGWTLGFGLCIAANFVGLVLFLLGKRFYLLDKPNGSPFTSLARVIVATLRKRKLVLSSRIEDYYQEHNNGLANNIEADDQITPKQSFRFLNRAALKIDGDIRPDGSIAKPWRVCTVQQVEDLKTLIRIFPLWSSSVFLSTTIGIVMSLTILQALIMDRHLGPSFRFPAGSILVIILISASLFITLIDRLLIPMWQKLTGGSLTTTIQQIGFGHMLNLAGMVVSALVESKRLKIAHANNLQDQPGSMVPMMAVWLFPQLVLVGIGEAFHFPGQVALYYQEFPVSLRSTSTAMIALIIGLGFYLSTAIIDLIRRVTDWLPDNLNSGRLDNVYWTLAVIAGINFAYYVVCSRLYKYRNVVDKGEDHIRTITGLGLAGGGWSLNLIVYLIEKFNIKSIDAAQIFNVVNGFMNLFPVIGAIVADSFLGSFSVVFISSLFSLLGIIFLALTASLDSLRPPPCTEIGTSLCETPSKLQFTILYAGLAMASIGLGGARYTVATMGANQFDKPQDQAIFFNWYFIAVYSSTVISATVIVYIEDNVSWRLGFGLCIAANLAGLVVLLAGTRLYRRDKPQGSAFIGLARVVVAAARKRKAMLSSRIEDYHQQEQNDEMIKIEAVTPKQNFRFLNRAALKIEGDIRPDGSIAKPWKLCTIQQVEDLKALIRILPIWSTIIFLTTPIGILSSLVILQALTMDRHLGHNFKIPAGSFPVISLISGFFFVSLNDRLLRPTWQKLIGQSPTTLQLVGIGHVLNVISMVVSALVESKRLKIAHNVHHQQLMSALWLFPQLILLGIGEAFHLPGQVAFYYQEFPASLKNTSTAMFGLMIGICFYLSTALVDLVRRVTDWLPDNINSGRLDNVYWSLTVLAGINFGYYLLCSLIYKYKDIGGRGSGSDDDYVNVDIKARS</sequence>
<evidence type="ECO:0000313" key="8">
    <source>
        <dbReference type="Proteomes" id="UP001281410"/>
    </source>
</evidence>
<dbReference type="SUPFAM" id="SSF103473">
    <property type="entry name" value="MFS general substrate transporter"/>
    <property type="match status" value="2"/>
</dbReference>
<keyword evidence="4 6" id="KW-1133">Transmembrane helix</keyword>
<keyword evidence="3 6" id="KW-0812">Transmembrane</keyword>
<dbReference type="PROSITE" id="PS01022">
    <property type="entry name" value="PTR2_1"/>
    <property type="match status" value="1"/>
</dbReference>
<name>A0AAE0A8R0_9ROSI</name>
<feature type="transmembrane region" description="Helical" evidence="6">
    <location>
        <begin position="910"/>
        <end position="929"/>
    </location>
</feature>
<feature type="transmembrane region" description="Helical" evidence="6">
    <location>
        <begin position="949"/>
        <end position="969"/>
    </location>
</feature>
<dbReference type="PANTHER" id="PTHR11654">
    <property type="entry name" value="OLIGOPEPTIDE TRANSPORTER-RELATED"/>
    <property type="match status" value="1"/>
</dbReference>
<feature type="transmembrane region" description="Helical" evidence="6">
    <location>
        <begin position="682"/>
        <end position="701"/>
    </location>
</feature>
<feature type="transmembrane region" description="Helical" evidence="6">
    <location>
        <begin position="579"/>
        <end position="598"/>
    </location>
</feature>
<feature type="transmembrane region" description="Helical" evidence="6">
    <location>
        <begin position="215"/>
        <end position="235"/>
    </location>
</feature>
<dbReference type="InterPro" id="IPR000109">
    <property type="entry name" value="POT_fam"/>
</dbReference>
<feature type="transmembrane region" description="Helical" evidence="6">
    <location>
        <begin position="76"/>
        <end position="96"/>
    </location>
</feature>
<dbReference type="EMBL" id="JANJYJ010000006">
    <property type="protein sequence ID" value="KAK3206106.1"/>
    <property type="molecule type" value="Genomic_DNA"/>
</dbReference>
<evidence type="ECO:0000256" key="5">
    <source>
        <dbReference type="ARBA" id="ARBA00023136"/>
    </source>
</evidence>
<dbReference type="InterPro" id="IPR018456">
    <property type="entry name" value="PTR2_symporter_CS"/>
</dbReference>
<feature type="transmembrane region" description="Helical" evidence="6">
    <location>
        <begin position="541"/>
        <end position="558"/>
    </location>
</feature>
<feature type="transmembrane region" description="Helical" evidence="6">
    <location>
        <begin position="378"/>
        <end position="398"/>
    </location>
</feature>
<feature type="transmembrane region" description="Helical" evidence="6">
    <location>
        <begin position="502"/>
        <end position="521"/>
    </location>
</feature>
<evidence type="ECO:0000256" key="6">
    <source>
        <dbReference type="SAM" id="Phobius"/>
    </source>
</evidence>
<dbReference type="GO" id="GO:0022857">
    <property type="term" value="F:transmembrane transporter activity"/>
    <property type="evidence" value="ECO:0007669"/>
    <property type="project" value="InterPro"/>
</dbReference>
<evidence type="ECO:0000256" key="2">
    <source>
        <dbReference type="ARBA" id="ARBA00005982"/>
    </source>
</evidence>
<organism evidence="7 8">
    <name type="scientific">Dipteronia sinensis</name>
    <dbReference type="NCBI Taxonomy" id="43782"/>
    <lineage>
        <taxon>Eukaryota</taxon>
        <taxon>Viridiplantae</taxon>
        <taxon>Streptophyta</taxon>
        <taxon>Embryophyta</taxon>
        <taxon>Tracheophyta</taxon>
        <taxon>Spermatophyta</taxon>
        <taxon>Magnoliopsida</taxon>
        <taxon>eudicotyledons</taxon>
        <taxon>Gunneridae</taxon>
        <taxon>Pentapetalae</taxon>
        <taxon>rosids</taxon>
        <taxon>malvids</taxon>
        <taxon>Sapindales</taxon>
        <taxon>Sapindaceae</taxon>
        <taxon>Hippocastanoideae</taxon>
        <taxon>Acereae</taxon>
        <taxon>Dipteronia</taxon>
    </lineage>
</organism>
<dbReference type="Pfam" id="PF00854">
    <property type="entry name" value="PTR2"/>
    <property type="match status" value="2"/>
</dbReference>
<feature type="transmembrane region" description="Helical" evidence="6">
    <location>
        <begin position="722"/>
        <end position="744"/>
    </location>
</feature>
<keyword evidence="5 6" id="KW-0472">Membrane</keyword>
<feature type="transmembrane region" description="Helical" evidence="6">
    <location>
        <begin position="875"/>
        <end position="898"/>
    </location>
</feature>
<dbReference type="GO" id="GO:0006857">
    <property type="term" value="P:oligopeptide transport"/>
    <property type="evidence" value="ECO:0007669"/>
    <property type="project" value="InterPro"/>
</dbReference>
<feature type="transmembrane region" description="Helical" evidence="6">
    <location>
        <begin position="637"/>
        <end position="656"/>
    </location>
</feature>
<feature type="transmembrane region" description="Helical" evidence="6">
    <location>
        <begin position="147"/>
        <end position="170"/>
    </location>
</feature>
<feature type="transmembrane region" description="Helical" evidence="6">
    <location>
        <begin position="750"/>
        <end position="771"/>
    </location>
</feature>
<dbReference type="InterPro" id="IPR036259">
    <property type="entry name" value="MFS_trans_sf"/>
</dbReference>
<feature type="transmembrane region" description="Helical" evidence="6">
    <location>
        <begin position="343"/>
        <end position="366"/>
    </location>
</feature>
<evidence type="ECO:0000256" key="1">
    <source>
        <dbReference type="ARBA" id="ARBA00004141"/>
    </source>
</evidence>
<dbReference type="GO" id="GO:0016020">
    <property type="term" value="C:membrane"/>
    <property type="evidence" value="ECO:0007669"/>
    <property type="project" value="UniProtKB-SubCell"/>
</dbReference>
<accession>A0AAE0A8R0</accession>
<keyword evidence="8" id="KW-1185">Reference proteome</keyword>
<feature type="transmembrane region" description="Helical" evidence="6">
    <location>
        <begin position="1026"/>
        <end position="1047"/>
    </location>
</feature>
<evidence type="ECO:0000256" key="3">
    <source>
        <dbReference type="ARBA" id="ARBA00022692"/>
    </source>
</evidence>
<feature type="transmembrane region" description="Helical" evidence="6">
    <location>
        <begin position="610"/>
        <end position="630"/>
    </location>
</feature>
<feature type="transmembrane region" description="Helical" evidence="6">
    <location>
        <begin position="103"/>
        <end position="127"/>
    </location>
</feature>
<proteinExistence type="inferred from homology"/>
<comment type="caution">
    <text evidence="7">The sequence shown here is derived from an EMBL/GenBank/DDBJ whole genome shotgun (WGS) entry which is preliminary data.</text>
</comment>
<feature type="transmembrane region" description="Helical" evidence="6">
    <location>
        <begin position="190"/>
        <end position="209"/>
    </location>
</feature>
<gene>
    <name evidence="7" type="ORF">Dsin_020152</name>
</gene>
<feature type="transmembrane region" description="Helical" evidence="6">
    <location>
        <begin position="40"/>
        <end position="64"/>
    </location>
</feature>
<comment type="subcellular location">
    <subcellularLocation>
        <location evidence="1">Membrane</location>
        <topology evidence="1">Multi-pass membrane protein</topology>
    </subcellularLocation>
</comment>
<dbReference type="Proteomes" id="UP001281410">
    <property type="component" value="Unassembled WGS sequence"/>
</dbReference>
<dbReference type="CDD" id="cd17416">
    <property type="entry name" value="MFS_NPF1_2"/>
    <property type="match status" value="2"/>
</dbReference>
<reference evidence="7" key="1">
    <citation type="journal article" date="2023" name="Plant J.">
        <title>Genome sequences and population genomics provide insights into the demographic history, inbreeding, and mutation load of two 'living fossil' tree species of Dipteronia.</title>
        <authorList>
            <person name="Feng Y."/>
            <person name="Comes H.P."/>
            <person name="Chen J."/>
            <person name="Zhu S."/>
            <person name="Lu R."/>
            <person name="Zhang X."/>
            <person name="Li P."/>
            <person name="Qiu J."/>
            <person name="Olsen K.M."/>
            <person name="Qiu Y."/>
        </authorList>
    </citation>
    <scope>NUCLEOTIDE SEQUENCE</scope>
    <source>
        <strain evidence="7">NBL</strain>
    </source>
</reference>
<protein>
    <submittedName>
        <fullName evidence="7">Uncharacterized protein</fullName>
    </submittedName>
</protein>
<comment type="similarity">
    <text evidence="2">Belongs to the major facilitator superfamily. Proton-dependent oligopeptide transporter (POT/PTR) (TC 2.A.17) family.</text>
</comment>
<evidence type="ECO:0000256" key="4">
    <source>
        <dbReference type="ARBA" id="ARBA00022989"/>
    </source>
</evidence>